<gene>
    <name evidence="6" type="ORF">K470DRAFT_252628</name>
</gene>
<feature type="repeat" description="WD" evidence="5">
    <location>
        <begin position="462"/>
        <end position="495"/>
    </location>
</feature>
<dbReference type="PROSITE" id="PS50082">
    <property type="entry name" value="WD_REPEATS_2"/>
    <property type="match status" value="7"/>
</dbReference>
<feature type="repeat" description="WD" evidence="5">
    <location>
        <begin position="126"/>
        <end position="159"/>
    </location>
</feature>
<dbReference type="PRINTS" id="PR00320">
    <property type="entry name" value="GPROTEINBRPT"/>
</dbReference>
<evidence type="ECO:0000256" key="1">
    <source>
        <dbReference type="ARBA" id="ARBA00004604"/>
    </source>
</evidence>
<reference evidence="6" key="1">
    <citation type="journal article" date="2020" name="Stud. Mycol.">
        <title>101 Dothideomycetes genomes: a test case for predicting lifestyles and emergence of pathogens.</title>
        <authorList>
            <person name="Haridas S."/>
            <person name="Albert R."/>
            <person name="Binder M."/>
            <person name="Bloem J."/>
            <person name="Labutti K."/>
            <person name="Salamov A."/>
            <person name="Andreopoulos B."/>
            <person name="Baker S."/>
            <person name="Barry K."/>
            <person name="Bills G."/>
            <person name="Bluhm B."/>
            <person name="Cannon C."/>
            <person name="Castanera R."/>
            <person name="Culley D."/>
            <person name="Daum C."/>
            <person name="Ezra D."/>
            <person name="Gonzalez J."/>
            <person name="Henrissat B."/>
            <person name="Kuo A."/>
            <person name="Liang C."/>
            <person name="Lipzen A."/>
            <person name="Lutzoni F."/>
            <person name="Magnuson J."/>
            <person name="Mondo S."/>
            <person name="Nolan M."/>
            <person name="Ohm R."/>
            <person name="Pangilinan J."/>
            <person name="Park H.-J."/>
            <person name="Ramirez L."/>
            <person name="Alfaro M."/>
            <person name="Sun H."/>
            <person name="Tritt A."/>
            <person name="Yoshinaga Y."/>
            <person name="Zwiers L.-H."/>
            <person name="Turgeon B."/>
            <person name="Goodwin S."/>
            <person name="Spatafora J."/>
            <person name="Crous P."/>
            <person name="Grigoriev I."/>
        </authorList>
    </citation>
    <scope>NUCLEOTIDE SEQUENCE</scope>
    <source>
        <strain evidence="6">CBS 480.64</strain>
    </source>
</reference>
<dbReference type="InterPro" id="IPR015943">
    <property type="entry name" value="WD40/YVTN_repeat-like_dom_sf"/>
</dbReference>
<feature type="repeat" description="WD" evidence="5">
    <location>
        <begin position="257"/>
        <end position="297"/>
    </location>
</feature>
<keyword evidence="4" id="KW-0539">Nucleus</keyword>
<dbReference type="Gene3D" id="2.130.10.10">
    <property type="entry name" value="YVTN repeat-like/Quinoprotein amine dehydrogenase"/>
    <property type="match status" value="1"/>
</dbReference>
<protein>
    <submittedName>
        <fullName evidence="6">Prolyl oligopeptidase</fullName>
    </submittedName>
</protein>
<dbReference type="Pfam" id="PF00400">
    <property type="entry name" value="WD40"/>
    <property type="match status" value="7"/>
</dbReference>
<evidence type="ECO:0000256" key="5">
    <source>
        <dbReference type="PROSITE-ProRule" id="PRU00221"/>
    </source>
</evidence>
<comment type="subcellular location">
    <subcellularLocation>
        <location evidence="1">Nucleus</location>
        <location evidence="1">Nucleolus</location>
    </subcellularLocation>
</comment>
<dbReference type="InterPro" id="IPR036322">
    <property type="entry name" value="WD40_repeat_dom_sf"/>
</dbReference>
<evidence type="ECO:0000256" key="3">
    <source>
        <dbReference type="ARBA" id="ARBA00022737"/>
    </source>
</evidence>
<proteinExistence type="predicted"/>
<keyword evidence="3" id="KW-0677">Repeat</keyword>
<dbReference type="OrthoDB" id="10267436at2759"/>
<dbReference type="SUPFAM" id="SSF50978">
    <property type="entry name" value="WD40 repeat-like"/>
    <property type="match status" value="1"/>
</dbReference>
<dbReference type="CDD" id="cd00200">
    <property type="entry name" value="WD40"/>
    <property type="match status" value="1"/>
</dbReference>
<dbReference type="EMBL" id="MU006028">
    <property type="protein sequence ID" value="KAF2857763.1"/>
    <property type="molecule type" value="Genomic_DNA"/>
</dbReference>
<dbReference type="InterPro" id="IPR019775">
    <property type="entry name" value="WD40_repeat_CS"/>
</dbReference>
<dbReference type="PROSITE" id="PS00678">
    <property type="entry name" value="WD_REPEATS_1"/>
    <property type="match status" value="2"/>
</dbReference>
<feature type="repeat" description="WD" evidence="5">
    <location>
        <begin position="212"/>
        <end position="256"/>
    </location>
</feature>
<dbReference type="PANTHER" id="PTHR19848:SF0">
    <property type="entry name" value="NOTCHLESS PROTEIN HOMOLOG 1"/>
    <property type="match status" value="1"/>
</dbReference>
<dbReference type="InterPro" id="IPR020472">
    <property type="entry name" value="WD40_PAC1"/>
</dbReference>
<feature type="repeat" description="WD" evidence="5">
    <location>
        <begin position="169"/>
        <end position="201"/>
    </location>
</feature>
<dbReference type="Proteomes" id="UP000799421">
    <property type="component" value="Unassembled WGS sequence"/>
</dbReference>
<accession>A0A6A7BR93</accession>
<organism evidence="6 7">
    <name type="scientific">Piedraia hortae CBS 480.64</name>
    <dbReference type="NCBI Taxonomy" id="1314780"/>
    <lineage>
        <taxon>Eukaryota</taxon>
        <taxon>Fungi</taxon>
        <taxon>Dikarya</taxon>
        <taxon>Ascomycota</taxon>
        <taxon>Pezizomycotina</taxon>
        <taxon>Dothideomycetes</taxon>
        <taxon>Dothideomycetidae</taxon>
        <taxon>Capnodiales</taxon>
        <taxon>Piedraiaceae</taxon>
        <taxon>Piedraia</taxon>
    </lineage>
</organism>
<dbReference type="GO" id="GO:0000027">
    <property type="term" value="P:ribosomal large subunit assembly"/>
    <property type="evidence" value="ECO:0007669"/>
    <property type="project" value="TreeGrafter"/>
</dbReference>
<dbReference type="PRINTS" id="PR00319">
    <property type="entry name" value="GPROTEINB"/>
</dbReference>
<keyword evidence="2 5" id="KW-0853">WD repeat</keyword>
<dbReference type="AlphaFoldDB" id="A0A6A7BR93"/>
<dbReference type="PANTHER" id="PTHR19848">
    <property type="entry name" value="WD40 REPEAT PROTEIN"/>
    <property type="match status" value="1"/>
</dbReference>
<evidence type="ECO:0000313" key="7">
    <source>
        <dbReference type="Proteomes" id="UP000799421"/>
    </source>
</evidence>
<feature type="repeat" description="WD" evidence="5">
    <location>
        <begin position="378"/>
        <end position="419"/>
    </location>
</feature>
<evidence type="ECO:0000313" key="6">
    <source>
        <dbReference type="EMBL" id="KAF2857763.1"/>
    </source>
</evidence>
<feature type="repeat" description="WD" evidence="5">
    <location>
        <begin position="420"/>
        <end position="461"/>
    </location>
</feature>
<evidence type="ECO:0000256" key="2">
    <source>
        <dbReference type="ARBA" id="ARBA00022574"/>
    </source>
</evidence>
<dbReference type="InterPro" id="IPR001632">
    <property type="entry name" value="WD40_G-protein_beta-like"/>
</dbReference>
<dbReference type="SMART" id="SM00320">
    <property type="entry name" value="WD40"/>
    <property type="match status" value="8"/>
</dbReference>
<dbReference type="PROSITE" id="PS50294">
    <property type="entry name" value="WD_REPEATS_REGION"/>
    <property type="match status" value="7"/>
</dbReference>
<evidence type="ECO:0000256" key="4">
    <source>
        <dbReference type="ARBA" id="ARBA00023242"/>
    </source>
</evidence>
<sequence length="495" mass="54206">MATIPPPPTKRQKREAFSPLPIPAIMQRIQFLNADTHEPQGPVVSISLSDLHPRNLSLLLNTLLENSTQTDWRFYNPLHTDEEFSQSKLLTALRDGTASSERTLEIPYRPEAVYRVKAVTRCAGAITGHGAAILTAQFSAGSSSLLATGGGDHDVRVWDCETLTPRLRLRGHTGWVLVVAWKGDGTLLASGGMDCLVRLWDPVKGKAMGEPLKGHTKWITSLAWEPGHKGGGRVASASKDCTVRVWDTAAGRVEFVLGGHKGCVSCVKWGGRGWIYTASQDRTLKVWDADNGGLVYSLEAHAHWINHLALSTDYVLRTGFYGDDAPPETGEGRRDKALQRFNAALKTAGGVERVVTASDDCTMFLWSPSESKKPIQRMTGHQKQVNHVTFSPDGSMIASCGFDNHTKLWRATDGKFICTLRGHVGPVYQCAFSADSRLLVTASKDTTLKAWNTRTGMLVEDLPGHKDEVYAVDWAPDGERVASGGKDKAVRIWCH</sequence>
<dbReference type="GO" id="GO:0005730">
    <property type="term" value="C:nucleolus"/>
    <property type="evidence" value="ECO:0007669"/>
    <property type="project" value="UniProtKB-SubCell"/>
</dbReference>
<keyword evidence="7" id="KW-1185">Reference proteome</keyword>
<name>A0A6A7BR93_9PEZI</name>
<dbReference type="InterPro" id="IPR001680">
    <property type="entry name" value="WD40_rpt"/>
</dbReference>